<keyword evidence="4" id="KW-1185">Reference proteome</keyword>
<reference evidence="3 4" key="1">
    <citation type="journal article" date="2006" name="Science">
        <title>Genome of rice cluster I archaea -- the key methane producers in the rice rhizosphere.</title>
        <authorList>
            <person name="Erkel C."/>
            <person name="Kube M."/>
            <person name="Reinhardt R."/>
            <person name="Liesack W."/>
        </authorList>
    </citation>
    <scope>NUCLEOTIDE SEQUENCE [LARGE SCALE GENOMIC DNA]</scope>
    <source>
        <strain evidence="4">DSM 22066 / NBRC 105507 / MRE50</strain>
    </source>
</reference>
<organism evidence="3 4">
    <name type="scientific">Methanocella arvoryzae (strain DSM 22066 / NBRC 105507 / MRE50)</name>
    <dbReference type="NCBI Taxonomy" id="351160"/>
    <lineage>
        <taxon>Archaea</taxon>
        <taxon>Methanobacteriati</taxon>
        <taxon>Methanobacteriota</taxon>
        <taxon>Stenosarchaea group</taxon>
        <taxon>Methanomicrobia</taxon>
        <taxon>Methanocellales</taxon>
        <taxon>Methanocellaceae</taxon>
        <taxon>Methanocella</taxon>
    </lineage>
</organism>
<feature type="transmembrane region" description="Helical" evidence="1">
    <location>
        <begin position="7"/>
        <end position="31"/>
    </location>
</feature>
<dbReference type="eggNOG" id="arCOG11128">
    <property type="taxonomic scope" value="Archaea"/>
</dbReference>
<dbReference type="OrthoDB" id="147528at2157"/>
<dbReference type="KEGG" id="rci:RCIX1821"/>
<dbReference type="RefSeq" id="WP_012035557.1">
    <property type="nucleotide sequence ID" value="NC_009464.1"/>
</dbReference>
<dbReference type="GeneID" id="5144268"/>
<accession>Q0W3N3</accession>
<evidence type="ECO:0000256" key="1">
    <source>
        <dbReference type="SAM" id="Phobius"/>
    </source>
</evidence>
<dbReference type="STRING" id="351160.RCIX1821"/>
<dbReference type="EMBL" id="AM114193">
    <property type="protein sequence ID" value="CAJ37010.1"/>
    <property type="molecule type" value="Genomic_DNA"/>
</dbReference>
<evidence type="ECO:0000259" key="2">
    <source>
        <dbReference type="Pfam" id="PF13240"/>
    </source>
</evidence>
<evidence type="ECO:0000313" key="4">
    <source>
        <dbReference type="Proteomes" id="UP000000663"/>
    </source>
</evidence>
<evidence type="ECO:0000313" key="3">
    <source>
        <dbReference type="EMBL" id="CAJ37010.1"/>
    </source>
</evidence>
<dbReference type="Proteomes" id="UP000000663">
    <property type="component" value="Chromosome"/>
</dbReference>
<dbReference type="InterPro" id="IPR026870">
    <property type="entry name" value="Zinc_ribbon_dom"/>
</dbReference>
<dbReference type="Pfam" id="PF13240">
    <property type="entry name" value="Zn_Ribbon_1"/>
    <property type="match status" value="1"/>
</dbReference>
<dbReference type="AlphaFoldDB" id="Q0W3N3"/>
<sequence length="181" mass="19931">MNNRSFLLIGASVVLVLISLPIWFITLMAFIAGRSWALATGFLGVVLLVAAAVPVYMVYSSAQEQKMKDAREHNMERQVMAVAKKRNGVVRAADLVSVGFRGEDAEAILDHMAGQGLCDINLDATKYSGVKTYMFPQEVRMRCQYCGTPVDLNTVRCPSCGAPVEWDKARPEDLKRESNNG</sequence>
<keyword evidence="1" id="KW-1133">Transmembrane helix</keyword>
<keyword evidence="1" id="KW-0812">Transmembrane</keyword>
<gene>
    <name evidence="3" type="ORF">RCIX1821</name>
</gene>
<feature type="transmembrane region" description="Helical" evidence="1">
    <location>
        <begin position="37"/>
        <end position="59"/>
    </location>
</feature>
<name>Q0W3N3_METAR</name>
<proteinExistence type="predicted"/>
<keyword evidence="1" id="KW-0472">Membrane</keyword>
<protein>
    <recommendedName>
        <fullName evidence="2">Zinc-ribbon domain-containing protein</fullName>
    </recommendedName>
</protein>
<feature type="domain" description="Zinc-ribbon" evidence="2">
    <location>
        <begin position="143"/>
        <end position="164"/>
    </location>
</feature>